<dbReference type="RefSeq" id="XP_012211131.1">
    <property type="nucleotide sequence ID" value="XM_012355741.1"/>
</dbReference>
<proteinExistence type="predicted"/>
<keyword evidence="1" id="KW-0812">Transmembrane</keyword>
<dbReference type="Proteomes" id="UP000030745">
    <property type="component" value="Unassembled WGS sequence"/>
</dbReference>
<dbReference type="OMA" id="CHAKHAQ"/>
<dbReference type="KEGG" id="spar:SPRG_16432"/>
<dbReference type="EMBL" id="KK583486">
    <property type="protein sequence ID" value="KDO18157.1"/>
    <property type="molecule type" value="Genomic_DNA"/>
</dbReference>
<keyword evidence="3" id="KW-1185">Reference proteome</keyword>
<name>A0A067BU71_SAPPC</name>
<dbReference type="VEuPathDB" id="FungiDB:SPRG_16432"/>
<sequence length="607" mass="66337">MATNAAVYLESLLRNVEWDDWVACWGPSFDSAFGNDLSTTRQGQVFLASVSQPRVSVADEVAYWQRYGLQSYELQWQNFKIIGLDNTYSIVNALGLTYPFTLQRSQGQFRLEFQTTYKLYWSLANDLANLQNQTSLLRSSPVFAYANTSLEDVYLANATFLTAPLPAGYAVVGAALGPFGAIDAKYVEVPPVVRAVARDIITIDDHCLQVPSAVAECEATLTAVTQWTSTMAPLHIPSQSVAMDALVALNISLMQYGYLDATSPLALFTTPILDENFVFFGSMFVLEWLRGERDVVTFTGDNGSLTLLSDLVIEAVEPVEAAELSSTFALYAHATVQYITYVMAGLAAVAGVYIVVSRGRIEGLNMLELSRVGGIVWVGRPLLVVRSVSALCLLSTATSLSLHYPSPHLVSFATEASSALTTCLAASEVTWLVGILNDIFLVTTREHSTRYTTINSVLVWAMAACLTTLRPVHHKANMDFRCVPTALDLQVTCSTGTIAIGCYGLVRSLWPVSASVRRSESLLLTAGAKFLFSHDGWLLGDVYYMDRASALLSGLVTVSWRGSLLVFDVKTWRLQPMYTKKLAAELVLSPRLATALPLPDTPIEDLV</sequence>
<accession>A0A067BU71</accession>
<organism evidence="2 3">
    <name type="scientific">Saprolegnia parasitica (strain CBS 223.65)</name>
    <dbReference type="NCBI Taxonomy" id="695850"/>
    <lineage>
        <taxon>Eukaryota</taxon>
        <taxon>Sar</taxon>
        <taxon>Stramenopiles</taxon>
        <taxon>Oomycota</taxon>
        <taxon>Saprolegniomycetes</taxon>
        <taxon>Saprolegniales</taxon>
        <taxon>Saprolegniaceae</taxon>
        <taxon>Saprolegnia</taxon>
    </lineage>
</organism>
<evidence type="ECO:0000313" key="3">
    <source>
        <dbReference type="Proteomes" id="UP000030745"/>
    </source>
</evidence>
<evidence type="ECO:0000256" key="1">
    <source>
        <dbReference type="SAM" id="Phobius"/>
    </source>
</evidence>
<keyword evidence="1" id="KW-1133">Transmembrane helix</keyword>
<protein>
    <submittedName>
        <fullName evidence="2">Uncharacterized protein</fullName>
    </submittedName>
</protein>
<gene>
    <name evidence="2" type="ORF">SPRG_16432</name>
</gene>
<dbReference type="GeneID" id="24138059"/>
<dbReference type="AlphaFoldDB" id="A0A067BU71"/>
<evidence type="ECO:0000313" key="2">
    <source>
        <dbReference type="EMBL" id="KDO18157.1"/>
    </source>
</evidence>
<reference evidence="2 3" key="1">
    <citation type="journal article" date="2013" name="PLoS Genet.">
        <title>Distinctive expansion of potential virulence genes in the genome of the oomycete fish pathogen Saprolegnia parasitica.</title>
        <authorList>
            <person name="Jiang R.H."/>
            <person name="de Bruijn I."/>
            <person name="Haas B.J."/>
            <person name="Belmonte R."/>
            <person name="Lobach L."/>
            <person name="Christie J."/>
            <person name="van den Ackerveken G."/>
            <person name="Bottin A."/>
            <person name="Bulone V."/>
            <person name="Diaz-Moreno S.M."/>
            <person name="Dumas B."/>
            <person name="Fan L."/>
            <person name="Gaulin E."/>
            <person name="Govers F."/>
            <person name="Grenville-Briggs L.J."/>
            <person name="Horner N.R."/>
            <person name="Levin J.Z."/>
            <person name="Mammella M."/>
            <person name="Meijer H.J."/>
            <person name="Morris P."/>
            <person name="Nusbaum C."/>
            <person name="Oome S."/>
            <person name="Phillips A.J."/>
            <person name="van Rooyen D."/>
            <person name="Rzeszutek E."/>
            <person name="Saraiva M."/>
            <person name="Secombes C.J."/>
            <person name="Seidl M.F."/>
            <person name="Snel B."/>
            <person name="Stassen J.H."/>
            <person name="Sykes S."/>
            <person name="Tripathy S."/>
            <person name="van den Berg H."/>
            <person name="Vega-Arreguin J.C."/>
            <person name="Wawra S."/>
            <person name="Young S.K."/>
            <person name="Zeng Q."/>
            <person name="Dieguez-Uribeondo J."/>
            <person name="Russ C."/>
            <person name="Tyler B.M."/>
            <person name="van West P."/>
        </authorList>
    </citation>
    <scope>NUCLEOTIDE SEQUENCE [LARGE SCALE GENOMIC DNA]</scope>
    <source>
        <strain evidence="2 3">CBS 223.65</strain>
    </source>
</reference>
<feature type="transmembrane region" description="Helical" evidence="1">
    <location>
        <begin position="338"/>
        <end position="356"/>
    </location>
</feature>
<keyword evidence="1" id="KW-0472">Membrane</keyword>